<dbReference type="SFLD" id="SFLDG01129">
    <property type="entry name" value="C1.5:_HAD__Beta-PGM__Phosphata"/>
    <property type="match status" value="1"/>
</dbReference>
<proteinExistence type="predicted"/>
<dbReference type="GO" id="GO:0005829">
    <property type="term" value="C:cytosol"/>
    <property type="evidence" value="ECO:0007669"/>
    <property type="project" value="TreeGrafter"/>
</dbReference>
<dbReference type="GO" id="GO:0006281">
    <property type="term" value="P:DNA repair"/>
    <property type="evidence" value="ECO:0007669"/>
    <property type="project" value="TreeGrafter"/>
</dbReference>
<dbReference type="AlphaFoldDB" id="A0A2T0G9C9"/>
<dbReference type="GO" id="GO:0008967">
    <property type="term" value="F:phosphoglycolate phosphatase activity"/>
    <property type="evidence" value="ECO:0007669"/>
    <property type="project" value="TreeGrafter"/>
</dbReference>
<dbReference type="InterPro" id="IPR023214">
    <property type="entry name" value="HAD_sf"/>
</dbReference>
<dbReference type="InterPro" id="IPR023198">
    <property type="entry name" value="PGP-like_dom2"/>
</dbReference>
<dbReference type="Proteomes" id="UP000238573">
    <property type="component" value="Unassembled WGS sequence"/>
</dbReference>
<dbReference type="NCBIfam" id="TIGR01509">
    <property type="entry name" value="HAD-SF-IA-v3"/>
    <property type="match status" value="1"/>
</dbReference>
<comment type="caution">
    <text evidence="1">The sequence shown here is derived from an EMBL/GenBank/DDBJ whole genome shotgun (WGS) entry which is preliminary data.</text>
</comment>
<evidence type="ECO:0000313" key="2">
    <source>
        <dbReference type="Proteomes" id="UP000238573"/>
    </source>
</evidence>
<dbReference type="InterPro" id="IPR036412">
    <property type="entry name" value="HAD-like_sf"/>
</dbReference>
<sequence>MLQLLVFDMDGVIVDTEYLDFQLQQAFVCLFSSSPNELSQQDFSILVGKSYTALYRCIKQLSQTSLSLETIDHQLEKFAAEKYQEVNYQELFRKDIVQILLYARKNHIKVALVSSFRYQHIIEVLTSCGIKEYFDLIVSGEDFAESKPNPAIYQVILEKLDINVENAVAIENSFCGIAAAKSAGLKIIAYEEKRMPVDQSQADMVAKDMIEIFSILQTLKESE</sequence>
<dbReference type="EMBL" id="PVSZ01000002">
    <property type="protein sequence ID" value="PRT72651.1"/>
    <property type="molecule type" value="Genomic_DNA"/>
</dbReference>
<evidence type="ECO:0000313" key="1">
    <source>
        <dbReference type="EMBL" id="PRT72651.1"/>
    </source>
</evidence>
<protein>
    <submittedName>
        <fullName evidence="1">Haloacid dehalogenase</fullName>
    </submittedName>
</protein>
<dbReference type="PANTHER" id="PTHR43434">
    <property type="entry name" value="PHOSPHOGLYCOLATE PHOSPHATASE"/>
    <property type="match status" value="1"/>
</dbReference>
<reference evidence="1 2" key="1">
    <citation type="journal article" date="1993" name="J. Dent. Res.">
        <title>The isolation and characterization of milleri group streptococci from dental periapical abscesses.</title>
        <authorList>
            <person name="Fisher L.E."/>
            <person name="Russell R.R."/>
        </authorList>
    </citation>
    <scope>NUCLEOTIDE SEQUENCE [LARGE SCALE GENOMIC DNA]</scope>
    <source>
        <strain evidence="1 2">OUP21</strain>
    </source>
</reference>
<dbReference type="SFLD" id="SFLDS00003">
    <property type="entry name" value="Haloacid_Dehalogenase"/>
    <property type="match status" value="1"/>
</dbReference>
<dbReference type="Gene3D" id="3.40.50.1000">
    <property type="entry name" value="HAD superfamily/HAD-like"/>
    <property type="match status" value="1"/>
</dbReference>
<dbReference type="RefSeq" id="WP_106383785.1">
    <property type="nucleotide sequence ID" value="NZ_PVSZ01000002.1"/>
</dbReference>
<dbReference type="SUPFAM" id="SSF56784">
    <property type="entry name" value="HAD-like"/>
    <property type="match status" value="1"/>
</dbReference>
<dbReference type="Pfam" id="PF13419">
    <property type="entry name" value="HAD_2"/>
    <property type="match status" value="1"/>
</dbReference>
<organism evidence="1 2">
    <name type="scientific">Streptococcus anginosus</name>
    <dbReference type="NCBI Taxonomy" id="1328"/>
    <lineage>
        <taxon>Bacteria</taxon>
        <taxon>Bacillati</taxon>
        <taxon>Bacillota</taxon>
        <taxon>Bacilli</taxon>
        <taxon>Lactobacillales</taxon>
        <taxon>Streptococcaceae</taxon>
        <taxon>Streptococcus</taxon>
        <taxon>Streptococcus anginosus group</taxon>
    </lineage>
</organism>
<dbReference type="Gene3D" id="1.10.150.240">
    <property type="entry name" value="Putative phosphatase, domain 2"/>
    <property type="match status" value="1"/>
</dbReference>
<gene>
    <name evidence="1" type="ORF">C6A27_00985</name>
</gene>
<dbReference type="InterPro" id="IPR050155">
    <property type="entry name" value="HAD-like_hydrolase_sf"/>
</dbReference>
<dbReference type="PANTHER" id="PTHR43434:SF1">
    <property type="entry name" value="PHOSPHOGLYCOLATE PHOSPHATASE"/>
    <property type="match status" value="1"/>
</dbReference>
<dbReference type="NCBIfam" id="TIGR01549">
    <property type="entry name" value="HAD-SF-IA-v1"/>
    <property type="match status" value="1"/>
</dbReference>
<dbReference type="InterPro" id="IPR041492">
    <property type="entry name" value="HAD_2"/>
</dbReference>
<name>A0A2T0G9C9_STRAP</name>
<dbReference type="InterPro" id="IPR006439">
    <property type="entry name" value="HAD-SF_hydro_IA"/>
</dbReference>
<accession>A0A2T0G9C9</accession>